<dbReference type="Proteomes" id="UP000025047">
    <property type="component" value="Unassembled WGS sequence"/>
</dbReference>
<evidence type="ECO:0000313" key="2">
    <source>
        <dbReference type="Proteomes" id="UP000025047"/>
    </source>
</evidence>
<reference evidence="1 2" key="1">
    <citation type="submission" date="2013-03" db="EMBL/GenBank/DDBJ databases">
        <authorList>
            <person name="Fiebig A."/>
            <person name="Goeker M."/>
            <person name="Klenk H.-P.P."/>
        </authorList>
    </citation>
    <scope>NUCLEOTIDE SEQUENCE [LARGE SCALE GENOMIC DNA]</scope>
    <source>
        <strain evidence="1 2">DSM 17492</strain>
    </source>
</reference>
<dbReference type="AlphaFoldDB" id="A0A017HFJ5"/>
<evidence type="ECO:0000313" key="1">
    <source>
        <dbReference type="EMBL" id="EYD73131.1"/>
    </source>
</evidence>
<name>A0A017HFJ5_9RHOB</name>
<protein>
    <submittedName>
        <fullName evidence="1">Uncharacterized protein</fullName>
    </submittedName>
</protein>
<sequence>MQSGFSHGGNPRDVSGGIYDPWWRMSRFSPIFCATTGG</sequence>
<dbReference type="HOGENOM" id="CLU_3329696_0_0_5"/>
<proteinExistence type="predicted"/>
<comment type="caution">
    <text evidence="1">The sequence shown here is derived from an EMBL/GenBank/DDBJ whole genome shotgun (WGS) entry which is preliminary data.</text>
</comment>
<keyword evidence="2" id="KW-1185">Reference proteome</keyword>
<organism evidence="1 2">
    <name type="scientific">Limimaricola hongkongensis DSM 17492</name>
    <dbReference type="NCBI Taxonomy" id="1122180"/>
    <lineage>
        <taxon>Bacteria</taxon>
        <taxon>Pseudomonadati</taxon>
        <taxon>Pseudomonadota</taxon>
        <taxon>Alphaproteobacteria</taxon>
        <taxon>Rhodobacterales</taxon>
        <taxon>Paracoccaceae</taxon>
        <taxon>Limimaricola</taxon>
    </lineage>
</organism>
<dbReference type="EMBL" id="APGJ01000003">
    <property type="protein sequence ID" value="EYD73131.1"/>
    <property type="molecule type" value="Genomic_DNA"/>
</dbReference>
<gene>
    <name evidence="1" type="ORF">Lokhon_00657</name>
</gene>
<accession>A0A017HFJ5</accession>